<reference evidence="2" key="1">
    <citation type="submission" date="2010-08" db="EMBL/GenBank/DDBJ databases">
        <authorList>
            <consortium name="Caenorhabditis japonica Sequencing Consortium"/>
            <person name="Wilson R.K."/>
        </authorList>
    </citation>
    <scope>NUCLEOTIDE SEQUENCE [LARGE SCALE GENOMIC DNA]</scope>
    <source>
        <strain evidence="2">DF5081</strain>
    </source>
</reference>
<evidence type="ECO:0000313" key="2">
    <source>
        <dbReference type="Proteomes" id="UP000005237"/>
    </source>
</evidence>
<keyword evidence="2" id="KW-1185">Reference proteome</keyword>
<evidence type="ECO:0000313" key="1">
    <source>
        <dbReference type="EnsemblMetazoa" id="CJA34210.1"/>
    </source>
</evidence>
<sequence>MSHISHSVYNKVSNVVERILFWRWSARLNHSVYLVEAGAGAALVLHHSNVRVHPGVRHLEGTRVPMLQKNKEWKMSMKM</sequence>
<reference evidence="1" key="2">
    <citation type="submission" date="2022-06" db="UniProtKB">
        <authorList>
            <consortium name="EnsemblMetazoa"/>
        </authorList>
    </citation>
    <scope>IDENTIFICATION</scope>
    <source>
        <strain evidence="1">DF5081</strain>
    </source>
</reference>
<organism evidence="1 2">
    <name type="scientific">Caenorhabditis japonica</name>
    <dbReference type="NCBI Taxonomy" id="281687"/>
    <lineage>
        <taxon>Eukaryota</taxon>
        <taxon>Metazoa</taxon>
        <taxon>Ecdysozoa</taxon>
        <taxon>Nematoda</taxon>
        <taxon>Chromadorea</taxon>
        <taxon>Rhabditida</taxon>
        <taxon>Rhabditina</taxon>
        <taxon>Rhabditomorpha</taxon>
        <taxon>Rhabditoidea</taxon>
        <taxon>Rhabditidae</taxon>
        <taxon>Peloderinae</taxon>
        <taxon>Caenorhabditis</taxon>
    </lineage>
</organism>
<dbReference type="AlphaFoldDB" id="A0A8R1ED57"/>
<accession>A0A8R1ED57</accession>
<dbReference type="Proteomes" id="UP000005237">
    <property type="component" value="Unassembled WGS sequence"/>
</dbReference>
<proteinExistence type="predicted"/>
<protein>
    <submittedName>
        <fullName evidence="1">Uncharacterized protein</fullName>
    </submittedName>
</protein>
<dbReference type="EnsemblMetazoa" id="CJA34210.1">
    <property type="protein sequence ID" value="CJA34210.1"/>
    <property type="gene ID" value="WBGene00210057"/>
</dbReference>
<name>A0A8R1ED57_CAEJA</name>